<comment type="caution">
    <text evidence="1">The sequence shown here is derived from an EMBL/GenBank/DDBJ whole genome shotgun (WGS) entry which is preliminary data.</text>
</comment>
<dbReference type="Proteomes" id="UP000240739">
    <property type="component" value="Unassembled WGS sequence"/>
</dbReference>
<evidence type="ECO:0000313" key="2">
    <source>
        <dbReference type="Proteomes" id="UP000240739"/>
    </source>
</evidence>
<keyword evidence="2" id="KW-1185">Reference proteome</keyword>
<accession>A0A2T4UF78</accession>
<protein>
    <submittedName>
        <fullName evidence="1">Uncharacterized protein</fullName>
    </submittedName>
</protein>
<evidence type="ECO:0000313" key="1">
    <source>
        <dbReference type="EMBL" id="PTL56443.1"/>
    </source>
</evidence>
<dbReference type="EMBL" id="PYYB01000002">
    <property type="protein sequence ID" value="PTL56443.1"/>
    <property type="molecule type" value="Genomic_DNA"/>
</dbReference>
<dbReference type="RefSeq" id="WP_107570162.1">
    <property type="nucleotide sequence ID" value="NZ_PYYB01000002.1"/>
</dbReference>
<name>A0A2T4UF78_9ACTN</name>
<dbReference type="AlphaFoldDB" id="A0A2T4UF78"/>
<reference evidence="1 2" key="1">
    <citation type="submission" date="2018-03" db="EMBL/GenBank/DDBJ databases">
        <title>Aquarubrobacter algicola gen. nov., sp. nov., a novel actinobacterium isolated from shallow eutrophic lake during the end of cyanobacterial harmful algal blooms.</title>
        <authorList>
            <person name="Chun S.J."/>
        </authorList>
    </citation>
    <scope>NUCLEOTIDE SEQUENCE [LARGE SCALE GENOMIC DNA]</scope>
    <source>
        <strain evidence="1 2">Seoho-28</strain>
    </source>
</reference>
<proteinExistence type="predicted"/>
<gene>
    <name evidence="1" type="ORF">C7Y72_15900</name>
</gene>
<sequence>MFRPLLGLSERDLERQLLRNSVGRLRADRHACADCGRTPLVGEHVHLYGSRTVCQLCRPHRRAEPESTVVVHHSERGQAVRLRARAL</sequence>
<organism evidence="1 2">
    <name type="scientific">Paraconexibacter algicola</name>
    <dbReference type="NCBI Taxonomy" id="2133960"/>
    <lineage>
        <taxon>Bacteria</taxon>
        <taxon>Bacillati</taxon>
        <taxon>Actinomycetota</taxon>
        <taxon>Thermoleophilia</taxon>
        <taxon>Solirubrobacterales</taxon>
        <taxon>Paraconexibacteraceae</taxon>
        <taxon>Paraconexibacter</taxon>
    </lineage>
</organism>
<dbReference type="OrthoDB" id="5244887at2"/>